<feature type="region of interest" description="Disordered" evidence="1">
    <location>
        <begin position="1"/>
        <end position="95"/>
    </location>
</feature>
<proteinExistence type="predicted"/>
<feature type="compositionally biased region" description="Basic residues" evidence="1">
    <location>
        <begin position="58"/>
        <end position="75"/>
    </location>
</feature>
<organism evidence="2 3">
    <name type="scientific">Romanomermis culicivorax</name>
    <name type="common">Nematode worm</name>
    <dbReference type="NCBI Taxonomy" id="13658"/>
    <lineage>
        <taxon>Eukaryota</taxon>
        <taxon>Metazoa</taxon>
        <taxon>Ecdysozoa</taxon>
        <taxon>Nematoda</taxon>
        <taxon>Enoplea</taxon>
        <taxon>Dorylaimia</taxon>
        <taxon>Mermithida</taxon>
        <taxon>Mermithoidea</taxon>
        <taxon>Mermithidae</taxon>
        <taxon>Romanomermis</taxon>
    </lineage>
</organism>
<dbReference type="Proteomes" id="UP000887565">
    <property type="component" value="Unplaced"/>
</dbReference>
<keyword evidence="2" id="KW-1185">Reference proteome</keyword>
<name>A0A915JMF2_ROMCU</name>
<sequence length="95" mass="10171">MAYKRPPVVRTTQLPADQPIYPYRPPGRPSPMTSGSTDPASTETKQPLTGSTSAEKPKLKKPKLIGRKSHKRVHKATTTEATISNEAASASAEAS</sequence>
<feature type="compositionally biased region" description="Polar residues" evidence="1">
    <location>
        <begin position="31"/>
        <end position="54"/>
    </location>
</feature>
<evidence type="ECO:0000256" key="1">
    <source>
        <dbReference type="SAM" id="MobiDB-lite"/>
    </source>
</evidence>
<dbReference type="AlphaFoldDB" id="A0A915JMF2"/>
<evidence type="ECO:0000313" key="3">
    <source>
        <dbReference type="WBParaSite" id="nRc.2.0.1.t27272-RA"/>
    </source>
</evidence>
<dbReference type="WBParaSite" id="nRc.2.0.1.t27272-RA">
    <property type="protein sequence ID" value="nRc.2.0.1.t27272-RA"/>
    <property type="gene ID" value="nRc.2.0.1.g27272"/>
</dbReference>
<protein>
    <submittedName>
        <fullName evidence="3">Uncharacterized protein</fullName>
    </submittedName>
</protein>
<reference evidence="3" key="1">
    <citation type="submission" date="2022-11" db="UniProtKB">
        <authorList>
            <consortium name="WormBaseParasite"/>
        </authorList>
    </citation>
    <scope>IDENTIFICATION</scope>
</reference>
<evidence type="ECO:0000313" key="2">
    <source>
        <dbReference type="Proteomes" id="UP000887565"/>
    </source>
</evidence>
<feature type="compositionally biased region" description="Low complexity" evidence="1">
    <location>
        <begin position="76"/>
        <end position="95"/>
    </location>
</feature>
<accession>A0A915JMF2</accession>